<dbReference type="AlphaFoldDB" id="A0A9W7H5Z3"/>
<dbReference type="SUPFAM" id="SSF56219">
    <property type="entry name" value="DNase I-like"/>
    <property type="match status" value="1"/>
</dbReference>
<dbReference type="SUPFAM" id="SSF56672">
    <property type="entry name" value="DNA/RNA polymerases"/>
    <property type="match status" value="1"/>
</dbReference>
<dbReference type="OrthoDB" id="1001832at2759"/>
<dbReference type="InterPro" id="IPR000477">
    <property type="entry name" value="RT_dom"/>
</dbReference>
<name>A0A9W7H5Z3_HIBTR</name>
<proteinExistence type="predicted"/>
<dbReference type="Gene3D" id="3.60.10.10">
    <property type="entry name" value="Endonuclease/exonuclease/phosphatase"/>
    <property type="match status" value="1"/>
</dbReference>
<feature type="domain" description="Reverse transcriptase" evidence="1">
    <location>
        <begin position="472"/>
        <end position="583"/>
    </location>
</feature>
<keyword evidence="3" id="KW-1185">Reference proteome</keyword>
<dbReference type="InterPro" id="IPR005135">
    <property type="entry name" value="Endo/exonuclease/phosphatase"/>
</dbReference>
<protein>
    <recommendedName>
        <fullName evidence="1">Reverse transcriptase domain-containing protein</fullName>
    </recommendedName>
</protein>
<dbReference type="PANTHER" id="PTHR35218:SF9">
    <property type="entry name" value="ENDONUCLEASE_EXONUCLEASE_PHOSPHATASE DOMAIN-CONTAINING PROTEIN"/>
    <property type="match status" value="1"/>
</dbReference>
<evidence type="ECO:0000259" key="1">
    <source>
        <dbReference type="PROSITE" id="PS50878"/>
    </source>
</evidence>
<reference evidence="2" key="1">
    <citation type="submission" date="2023-05" db="EMBL/GenBank/DDBJ databases">
        <title>Genome and transcriptome analyses reveal genes involved in the formation of fine ridges on petal epidermal cells in Hibiscus trionum.</title>
        <authorList>
            <person name="Koshimizu S."/>
            <person name="Masuda S."/>
            <person name="Ishii T."/>
            <person name="Shirasu K."/>
            <person name="Hoshino A."/>
            <person name="Arita M."/>
        </authorList>
    </citation>
    <scope>NUCLEOTIDE SEQUENCE</scope>
    <source>
        <strain evidence="2">Hamamatsu line</strain>
    </source>
</reference>
<organism evidence="2 3">
    <name type="scientific">Hibiscus trionum</name>
    <name type="common">Flower of an hour</name>
    <dbReference type="NCBI Taxonomy" id="183268"/>
    <lineage>
        <taxon>Eukaryota</taxon>
        <taxon>Viridiplantae</taxon>
        <taxon>Streptophyta</taxon>
        <taxon>Embryophyta</taxon>
        <taxon>Tracheophyta</taxon>
        <taxon>Spermatophyta</taxon>
        <taxon>Magnoliopsida</taxon>
        <taxon>eudicotyledons</taxon>
        <taxon>Gunneridae</taxon>
        <taxon>Pentapetalae</taxon>
        <taxon>rosids</taxon>
        <taxon>malvids</taxon>
        <taxon>Malvales</taxon>
        <taxon>Malvaceae</taxon>
        <taxon>Malvoideae</taxon>
        <taxon>Hibiscus</taxon>
    </lineage>
</organism>
<dbReference type="Proteomes" id="UP001165190">
    <property type="component" value="Unassembled WGS sequence"/>
</dbReference>
<accession>A0A9W7H5Z3</accession>
<dbReference type="PANTHER" id="PTHR35218">
    <property type="entry name" value="RNASE H DOMAIN-CONTAINING PROTEIN"/>
    <property type="match status" value="1"/>
</dbReference>
<sequence>MSMNLFVWNVQGCGSRNFVRVTKQYIRDYRPDVCVFVEPRVSGRQASQIISSLGIPNSYRIEACGFSGGIWLCWFDHIRISILSCHFQFIHCSISSVNSQEIFLATFVYASPNYSLRRDLWRHLSTMAQTILRPWVVLGDFNATLSPSERQGCSSNVPDSQFQDMVFQCGLQDLGFTGPKFTWYRGNRSVRLDRCFGNAAWYEHLPQSSLHHLLRMKSDHRPIMLYPSVPPASPRQPSFKYFSGWSLHSDFKRLVCENWDSTLPISEAISNFTGAAVSWNNEIFGAIGKRKKILMARLRGVQRCLDQRRSANMVKLESKLLQELETVLDQEESLWKQKSRIDWIKFGDRNTNFFHSKAMIRRRKNTIHSLKLSDGEWCDDANRLREEASSYFKALFSTDGTQPPLLPFSGMFPTSQALHADSLISIPLEDEIREALFSMSPLKAPGIDGFHAQFYQQHWEIVKLSVCRTIQSIFQGNDFDPTLNRTRIVLIPKTDHPESFADFRPISLCSVLYKLVTKIIVRQLQSIVPSLIGPHQTSFLKGRSITENVIIHQEIIHSMNLKKGGTGWMAIKVDLQKAFDRLR</sequence>
<dbReference type="InterPro" id="IPR043502">
    <property type="entry name" value="DNA/RNA_pol_sf"/>
</dbReference>
<evidence type="ECO:0000313" key="2">
    <source>
        <dbReference type="EMBL" id="GMI71634.1"/>
    </source>
</evidence>
<dbReference type="Pfam" id="PF03372">
    <property type="entry name" value="Exo_endo_phos"/>
    <property type="match status" value="1"/>
</dbReference>
<dbReference type="Pfam" id="PF00078">
    <property type="entry name" value="RVT_1"/>
    <property type="match status" value="1"/>
</dbReference>
<dbReference type="GO" id="GO:0003824">
    <property type="term" value="F:catalytic activity"/>
    <property type="evidence" value="ECO:0007669"/>
    <property type="project" value="InterPro"/>
</dbReference>
<evidence type="ECO:0000313" key="3">
    <source>
        <dbReference type="Proteomes" id="UP001165190"/>
    </source>
</evidence>
<dbReference type="EMBL" id="BSYR01000010">
    <property type="protein sequence ID" value="GMI71634.1"/>
    <property type="molecule type" value="Genomic_DNA"/>
</dbReference>
<dbReference type="CDD" id="cd01650">
    <property type="entry name" value="RT_nLTR_like"/>
    <property type="match status" value="1"/>
</dbReference>
<gene>
    <name evidence="2" type="ORF">HRI_000832700</name>
</gene>
<dbReference type="PROSITE" id="PS50878">
    <property type="entry name" value="RT_POL"/>
    <property type="match status" value="1"/>
</dbReference>
<comment type="caution">
    <text evidence="2">The sequence shown here is derived from an EMBL/GenBank/DDBJ whole genome shotgun (WGS) entry which is preliminary data.</text>
</comment>
<dbReference type="InterPro" id="IPR036691">
    <property type="entry name" value="Endo/exonu/phosph_ase_sf"/>
</dbReference>